<dbReference type="STRING" id="1189612.A33Q_2062"/>
<sequence>MYWEPKSRMSICSAMRKGTQGSEIGKKFKENFQKNVWQVKGMD</sequence>
<keyword evidence="2" id="KW-1185">Reference proteome</keyword>
<reference evidence="1 2" key="1">
    <citation type="journal article" date="2013" name="Genome Announc.">
        <title>Draft Genome Sequence of Indibacter alkaliphilus Strain LW1T, Isolated from Lonar Lake, a Haloalkaline Lake in the Buldana District of Maharashtra, India.</title>
        <authorList>
            <person name="Singh A."/>
            <person name="Kumar Jangir P."/>
            <person name="Sharma R."/>
            <person name="Singh A."/>
            <person name="Kumar Pinnaka A."/>
            <person name="Shivaji S."/>
        </authorList>
    </citation>
    <scope>NUCLEOTIDE SEQUENCE [LARGE SCALE GENOMIC DNA]</scope>
    <source>
        <strain evidence="2">CCUG 57479 / KCTC 22604 / LW1</strain>
    </source>
</reference>
<dbReference type="EMBL" id="ALWO02000032">
    <property type="protein sequence ID" value="EOZ96752.1"/>
    <property type="molecule type" value="Genomic_DNA"/>
</dbReference>
<dbReference type="AlphaFoldDB" id="S2DC35"/>
<evidence type="ECO:0000313" key="2">
    <source>
        <dbReference type="Proteomes" id="UP000006073"/>
    </source>
</evidence>
<comment type="caution">
    <text evidence="1">The sequence shown here is derived from an EMBL/GenBank/DDBJ whole genome shotgun (WGS) entry which is preliminary data.</text>
</comment>
<dbReference type="Proteomes" id="UP000006073">
    <property type="component" value="Unassembled WGS sequence"/>
</dbReference>
<name>S2DC35_INDAL</name>
<proteinExistence type="predicted"/>
<protein>
    <submittedName>
        <fullName evidence="1">Uncharacterized protein</fullName>
    </submittedName>
</protein>
<organism evidence="1 2">
    <name type="scientific">Indibacter alkaliphilus (strain CCUG 57479 / KCTC 22604 / LW1)</name>
    <dbReference type="NCBI Taxonomy" id="1189612"/>
    <lineage>
        <taxon>Bacteria</taxon>
        <taxon>Pseudomonadati</taxon>
        <taxon>Bacteroidota</taxon>
        <taxon>Cytophagia</taxon>
        <taxon>Cytophagales</taxon>
        <taxon>Cyclobacteriaceae</taxon>
    </lineage>
</organism>
<accession>S2DC35</accession>
<gene>
    <name evidence="1" type="ORF">A33Q_2062</name>
</gene>
<evidence type="ECO:0000313" key="1">
    <source>
        <dbReference type="EMBL" id="EOZ96752.1"/>
    </source>
</evidence>